<feature type="transmembrane region" description="Helical" evidence="1">
    <location>
        <begin position="40"/>
        <end position="58"/>
    </location>
</feature>
<protein>
    <submittedName>
        <fullName evidence="2">Uncharacterized protein</fullName>
    </submittedName>
</protein>
<sequence length="467" mass="49804">MTIVQPTTSPPPAQSQTAVPAPVVTQHAVSRHSVPGRVRTLTGAVLIALAMLSALLAFGSGSAREGLRVIGHDSGPQVVATAGLYLGLSDMDAQVADVLLMGSEYGERRTTAMTQYEKRRTEANQALLDAFELADGDPAERLTIQSVLDGLGRYERLAGEALLLNTQSDHRAGETPEAVLRVYRQATDLMRLELLPKAYNLTLESGTIVRRTHDEETAAVRLLMLGLIAALVAAGGLFVALQLYLARAFRRRLAPALLVATGLTVIAGLVGVAVLGQVLQSIASAKRDGFDSVLTTARARAIGNSLHADQARYLLDPARADTYEHAFLDKSQSLVYADGGNVEAYHATLAKNGRISLGLLAPVRANIAGNFAAYRRFQEADGRMRALATSGAKPQAVSAKLDELAKSFTAFDRELVTVGERYEATFTKTVAAGDGALDGLWRLAPWALGAAAVLIAAGVWPRLREYR</sequence>
<dbReference type="EMBL" id="JACHIN010000021">
    <property type="protein sequence ID" value="MBB5084220.1"/>
    <property type="molecule type" value="Genomic_DNA"/>
</dbReference>
<reference evidence="2 3" key="1">
    <citation type="submission" date="2020-08" db="EMBL/GenBank/DDBJ databases">
        <title>Genomic Encyclopedia of Type Strains, Phase IV (KMG-IV): sequencing the most valuable type-strain genomes for metagenomic binning, comparative biology and taxonomic classification.</title>
        <authorList>
            <person name="Goeker M."/>
        </authorList>
    </citation>
    <scope>NUCLEOTIDE SEQUENCE [LARGE SCALE GENOMIC DNA]</scope>
    <source>
        <strain evidence="2 3">DSM 45385</strain>
    </source>
</reference>
<evidence type="ECO:0000313" key="2">
    <source>
        <dbReference type="EMBL" id="MBB5084220.1"/>
    </source>
</evidence>
<feature type="transmembrane region" description="Helical" evidence="1">
    <location>
        <begin position="220"/>
        <end position="245"/>
    </location>
</feature>
<organism evidence="2 3">
    <name type="scientific">Nonomuraea endophytica</name>
    <dbReference type="NCBI Taxonomy" id="714136"/>
    <lineage>
        <taxon>Bacteria</taxon>
        <taxon>Bacillati</taxon>
        <taxon>Actinomycetota</taxon>
        <taxon>Actinomycetes</taxon>
        <taxon>Streptosporangiales</taxon>
        <taxon>Streptosporangiaceae</taxon>
        <taxon>Nonomuraea</taxon>
    </lineage>
</organism>
<proteinExistence type="predicted"/>
<dbReference type="AlphaFoldDB" id="A0A7W8EKG4"/>
<name>A0A7W8EKG4_9ACTN</name>
<feature type="transmembrane region" description="Helical" evidence="1">
    <location>
        <begin position="443"/>
        <end position="463"/>
    </location>
</feature>
<keyword evidence="1" id="KW-1133">Transmembrane helix</keyword>
<feature type="transmembrane region" description="Helical" evidence="1">
    <location>
        <begin position="257"/>
        <end position="279"/>
    </location>
</feature>
<keyword evidence="1" id="KW-0812">Transmembrane</keyword>
<comment type="caution">
    <text evidence="2">The sequence shown here is derived from an EMBL/GenBank/DDBJ whole genome shotgun (WGS) entry which is preliminary data.</text>
</comment>
<dbReference type="RefSeq" id="WP_184973956.1">
    <property type="nucleotide sequence ID" value="NZ_JACHIN010000021.1"/>
</dbReference>
<dbReference type="Proteomes" id="UP000568380">
    <property type="component" value="Unassembled WGS sequence"/>
</dbReference>
<keyword evidence="1" id="KW-0472">Membrane</keyword>
<evidence type="ECO:0000256" key="1">
    <source>
        <dbReference type="SAM" id="Phobius"/>
    </source>
</evidence>
<keyword evidence="3" id="KW-1185">Reference proteome</keyword>
<accession>A0A7W8EKG4</accession>
<gene>
    <name evidence="2" type="ORF">HNR40_009728</name>
</gene>
<evidence type="ECO:0000313" key="3">
    <source>
        <dbReference type="Proteomes" id="UP000568380"/>
    </source>
</evidence>